<dbReference type="PROSITE" id="PS50885">
    <property type="entry name" value="HAMP"/>
    <property type="match status" value="1"/>
</dbReference>
<dbReference type="Proteomes" id="UP001197875">
    <property type="component" value="Unassembled WGS sequence"/>
</dbReference>
<dbReference type="GO" id="GO:0000155">
    <property type="term" value="F:phosphorelay sensor kinase activity"/>
    <property type="evidence" value="ECO:0007669"/>
    <property type="project" value="InterPro"/>
</dbReference>
<dbReference type="Gene3D" id="6.10.340.10">
    <property type="match status" value="1"/>
</dbReference>
<evidence type="ECO:0000313" key="7">
    <source>
        <dbReference type="EMBL" id="MCC2190544.1"/>
    </source>
</evidence>
<dbReference type="InterPro" id="IPR036890">
    <property type="entry name" value="HATPase_C_sf"/>
</dbReference>
<dbReference type="RefSeq" id="WP_227615613.1">
    <property type="nucleotide sequence ID" value="NZ_JAJEPR010000021.1"/>
</dbReference>
<dbReference type="EMBL" id="JAJEPR010000021">
    <property type="protein sequence ID" value="MCC2190544.1"/>
    <property type="molecule type" value="Genomic_DNA"/>
</dbReference>
<evidence type="ECO:0000256" key="3">
    <source>
        <dbReference type="ARBA" id="ARBA00022679"/>
    </source>
</evidence>
<evidence type="ECO:0000256" key="2">
    <source>
        <dbReference type="ARBA" id="ARBA00022553"/>
    </source>
</evidence>
<gene>
    <name evidence="7" type="ORF">LKD71_12145</name>
</gene>
<dbReference type="Pfam" id="PF00672">
    <property type="entry name" value="HAMP"/>
    <property type="match status" value="1"/>
</dbReference>
<evidence type="ECO:0000256" key="5">
    <source>
        <dbReference type="SAM" id="Phobius"/>
    </source>
</evidence>
<keyword evidence="2" id="KW-0597">Phosphoprotein</keyword>
<dbReference type="SMART" id="SM00304">
    <property type="entry name" value="HAMP"/>
    <property type="match status" value="1"/>
</dbReference>
<keyword evidence="5" id="KW-0812">Transmembrane</keyword>
<dbReference type="SUPFAM" id="SSF55874">
    <property type="entry name" value="ATPase domain of HSP90 chaperone/DNA topoisomerase II/histidine kinase"/>
    <property type="match status" value="1"/>
</dbReference>
<feature type="transmembrane region" description="Helical" evidence="5">
    <location>
        <begin position="262"/>
        <end position="283"/>
    </location>
</feature>
<dbReference type="Pfam" id="PF06580">
    <property type="entry name" value="His_kinase"/>
    <property type="match status" value="1"/>
</dbReference>
<dbReference type="PANTHER" id="PTHR34220">
    <property type="entry name" value="SENSOR HISTIDINE KINASE YPDA"/>
    <property type="match status" value="1"/>
</dbReference>
<feature type="domain" description="HAMP" evidence="6">
    <location>
        <begin position="289"/>
        <end position="341"/>
    </location>
</feature>
<comment type="subcellular location">
    <subcellularLocation>
        <location evidence="1">Membrane</location>
    </subcellularLocation>
</comment>
<reference evidence="7 8" key="1">
    <citation type="submission" date="2021-10" db="EMBL/GenBank/DDBJ databases">
        <title>Anaerobic single-cell dispensing facilitates the cultivation of human gut bacteria.</title>
        <authorList>
            <person name="Afrizal A."/>
        </authorList>
    </citation>
    <scope>NUCLEOTIDE SEQUENCE [LARGE SCALE GENOMIC DNA]</scope>
    <source>
        <strain evidence="7 8">CLA-AA-H277</strain>
    </source>
</reference>
<keyword evidence="5" id="KW-0472">Membrane</keyword>
<keyword evidence="5" id="KW-1133">Transmembrane helix</keyword>
<dbReference type="SUPFAM" id="SSF158472">
    <property type="entry name" value="HAMP domain-like"/>
    <property type="match status" value="1"/>
</dbReference>
<evidence type="ECO:0000313" key="8">
    <source>
        <dbReference type="Proteomes" id="UP001197875"/>
    </source>
</evidence>
<comment type="caution">
    <text evidence="7">The sequence shown here is derived from an EMBL/GenBank/DDBJ whole genome shotgun (WGS) entry which is preliminary data.</text>
</comment>
<evidence type="ECO:0000259" key="6">
    <source>
        <dbReference type="PROSITE" id="PS50885"/>
    </source>
</evidence>
<dbReference type="InterPro" id="IPR003660">
    <property type="entry name" value="HAMP_dom"/>
</dbReference>
<dbReference type="PANTHER" id="PTHR34220:SF7">
    <property type="entry name" value="SENSOR HISTIDINE KINASE YPDA"/>
    <property type="match status" value="1"/>
</dbReference>
<keyword evidence="4 7" id="KW-0418">Kinase</keyword>
<dbReference type="Pfam" id="PF02518">
    <property type="entry name" value="HATPase_c"/>
    <property type="match status" value="1"/>
</dbReference>
<keyword evidence="3" id="KW-0808">Transferase</keyword>
<evidence type="ECO:0000256" key="4">
    <source>
        <dbReference type="ARBA" id="ARBA00022777"/>
    </source>
</evidence>
<dbReference type="InterPro" id="IPR050640">
    <property type="entry name" value="Bact_2-comp_sensor_kinase"/>
</dbReference>
<evidence type="ECO:0000256" key="1">
    <source>
        <dbReference type="ARBA" id="ARBA00004370"/>
    </source>
</evidence>
<dbReference type="Gene3D" id="3.30.565.10">
    <property type="entry name" value="Histidine kinase-like ATPase, C-terminal domain"/>
    <property type="match status" value="1"/>
</dbReference>
<feature type="transmembrane region" description="Helical" evidence="5">
    <location>
        <begin position="7"/>
        <end position="28"/>
    </location>
</feature>
<name>A0AAE3J739_9FIRM</name>
<sequence length="565" mass="64722">MSIRKQMILYFSCVMVVIFTLTELINGWQAYRQLEKNMTASVKELLNLSVKNMDYYFQDTSNVCSSIMADERTQNILQQEIKDDLDGKILGRELNKVVAQYASTRPYITKVYLMDKNRKIITPELRGEQVDKFLNITKNGKILNISPLHKAGYVSGTAKVFSVAKLIYAYNDRTEPLGTIVADIDCKVLEEAVGDYALPLDGRMILLNENGEVLLNKSGKDVQWENGSRKSSSEYVTISEQSQVTGWTLSAQIPRGEFIRSIISQMWLSFAVLIFCLAVIVLVSRKIIHSVYQPLNLLTESMKTVEQGNFDTKIEYNQKDEFSRVIHGYNLMVVKIKALLQEIVEKEQTQRNAELYALQAQINPHFLYNTLNSIRYFAKIYKAPEIREITAALIQLSKASLSSEKFICIRQELELTEQYLAIQKMRYGDIAEVTMEMEEELGDCLIPRFSIQPAVENALFHGILPKGNGKIEVKVHRSGAGIEIQIRDDGVGIEKEQMEEINERLKMAVFSEEGNQEISRLKNIGLENINYRIRIYYGETEAGVRLEEENPGTRVEFYIPMRREE</sequence>
<protein>
    <submittedName>
        <fullName evidence="7">Sensor histidine kinase</fullName>
    </submittedName>
</protein>
<organism evidence="7 8">
    <name type="scientific">Fusicatenibacter faecihominis</name>
    <dbReference type="NCBI Taxonomy" id="2881276"/>
    <lineage>
        <taxon>Bacteria</taxon>
        <taxon>Bacillati</taxon>
        <taxon>Bacillota</taxon>
        <taxon>Clostridia</taxon>
        <taxon>Lachnospirales</taxon>
        <taxon>Lachnospiraceae</taxon>
        <taxon>Fusicatenibacter</taxon>
    </lineage>
</organism>
<keyword evidence="8" id="KW-1185">Reference proteome</keyword>
<accession>A0AAE3J739</accession>
<dbReference type="GO" id="GO:0016020">
    <property type="term" value="C:membrane"/>
    <property type="evidence" value="ECO:0007669"/>
    <property type="project" value="UniProtKB-SubCell"/>
</dbReference>
<dbReference type="InterPro" id="IPR010559">
    <property type="entry name" value="Sig_transdc_His_kin_internal"/>
</dbReference>
<proteinExistence type="predicted"/>
<dbReference type="AlphaFoldDB" id="A0AAE3J739"/>
<dbReference type="CDD" id="cd06225">
    <property type="entry name" value="HAMP"/>
    <property type="match status" value="1"/>
</dbReference>
<dbReference type="InterPro" id="IPR003594">
    <property type="entry name" value="HATPase_dom"/>
</dbReference>